<feature type="domain" description="BD-FAE-like" evidence="4">
    <location>
        <begin position="82"/>
        <end position="193"/>
    </location>
</feature>
<keyword evidence="6" id="KW-1185">Reference proteome</keyword>
<dbReference type="Pfam" id="PF20434">
    <property type="entry name" value="BD-FAE"/>
    <property type="match status" value="1"/>
</dbReference>
<feature type="chain" id="PRO_5045331208" evidence="3">
    <location>
        <begin position="22"/>
        <end position="295"/>
    </location>
</feature>
<evidence type="ECO:0000313" key="6">
    <source>
        <dbReference type="Proteomes" id="UP001239462"/>
    </source>
</evidence>
<dbReference type="PANTHER" id="PTHR48081">
    <property type="entry name" value="AB HYDROLASE SUPERFAMILY PROTEIN C4A8.06C"/>
    <property type="match status" value="1"/>
</dbReference>
<dbReference type="GO" id="GO:0016787">
    <property type="term" value="F:hydrolase activity"/>
    <property type="evidence" value="ECO:0007669"/>
    <property type="project" value="UniProtKB-KW"/>
</dbReference>
<protein>
    <submittedName>
        <fullName evidence="5">Alpha/beta hydrolase</fullName>
    </submittedName>
</protein>
<feature type="signal peptide" evidence="3">
    <location>
        <begin position="1"/>
        <end position="21"/>
    </location>
</feature>
<reference evidence="5 6" key="1">
    <citation type="submission" date="2023-06" db="EMBL/GenBank/DDBJ databases">
        <title>Roseiconus lacunae JC819 isolated from Gulf of Mannar region, Tamil Nadu.</title>
        <authorList>
            <person name="Pk S."/>
            <person name="Ch S."/>
            <person name="Ch V.R."/>
        </authorList>
    </citation>
    <scope>NUCLEOTIDE SEQUENCE [LARGE SCALE GENOMIC DNA]</scope>
    <source>
        <strain evidence="5 6">JC819</strain>
    </source>
</reference>
<evidence type="ECO:0000256" key="1">
    <source>
        <dbReference type="ARBA" id="ARBA00022801"/>
    </source>
</evidence>
<gene>
    <name evidence="5" type="ORF">QTN89_02785</name>
</gene>
<dbReference type="Gene3D" id="3.40.50.1820">
    <property type="entry name" value="alpha/beta hydrolase"/>
    <property type="match status" value="1"/>
</dbReference>
<feature type="region of interest" description="Disordered" evidence="2">
    <location>
        <begin position="33"/>
        <end position="55"/>
    </location>
</feature>
<evidence type="ECO:0000313" key="5">
    <source>
        <dbReference type="EMBL" id="MDM4014341.1"/>
    </source>
</evidence>
<dbReference type="SUPFAM" id="SSF53474">
    <property type="entry name" value="alpha/beta-Hydrolases"/>
    <property type="match status" value="1"/>
</dbReference>
<dbReference type="InterPro" id="IPR050300">
    <property type="entry name" value="GDXG_lipolytic_enzyme"/>
</dbReference>
<proteinExistence type="predicted"/>
<evidence type="ECO:0000256" key="2">
    <source>
        <dbReference type="SAM" id="MobiDB-lite"/>
    </source>
</evidence>
<dbReference type="Proteomes" id="UP001239462">
    <property type="component" value="Unassembled WGS sequence"/>
</dbReference>
<dbReference type="PANTHER" id="PTHR48081:SF6">
    <property type="entry name" value="PEPTIDASE S9 PROLYL OLIGOPEPTIDASE CATALYTIC DOMAIN-CONTAINING PROTEIN"/>
    <property type="match status" value="1"/>
</dbReference>
<dbReference type="RefSeq" id="WP_289162120.1">
    <property type="nucleotide sequence ID" value="NZ_JASZZN010000002.1"/>
</dbReference>
<accession>A0ABT7PDP1</accession>
<dbReference type="InterPro" id="IPR029058">
    <property type="entry name" value="AB_hydrolase_fold"/>
</dbReference>
<evidence type="ECO:0000256" key="3">
    <source>
        <dbReference type="SAM" id="SignalP"/>
    </source>
</evidence>
<evidence type="ECO:0000259" key="4">
    <source>
        <dbReference type="Pfam" id="PF20434"/>
    </source>
</evidence>
<name>A0ABT7PDP1_9BACT</name>
<feature type="compositionally biased region" description="Pro residues" evidence="2">
    <location>
        <begin position="35"/>
        <end position="45"/>
    </location>
</feature>
<sequence>MIRTLLLAGCCALSSATYAFTAEPTASEVVKVWPESPPSWTPPTEPEADQTKADGRKVADRHVIRLGNVSTPQLHVFPAKDSKTTVIICPGGGFSILAWDLEGTEIASWLQDNGISAAVLKYRVPTRSESTNWVAPAQDLQRSVSLIRSGAIESLPTENIGVLGFSAGGHTVVRGTLSTERLYEANDDHDQASARPDFAALIYPAYLTKKRDSAEMDETLVVTEKTPPFFFAHAFDDPLTPMGSVGLFAKLKAQGIPSSLHVFSSGGHGFGGRDTGAEKDAWLPMFKAFLQDRGF</sequence>
<organism evidence="5 6">
    <name type="scientific">Roseiconus lacunae</name>
    <dbReference type="NCBI Taxonomy" id="2605694"/>
    <lineage>
        <taxon>Bacteria</taxon>
        <taxon>Pseudomonadati</taxon>
        <taxon>Planctomycetota</taxon>
        <taxon>Planctomycetia</taxon>
        <taxon>Pirellulales</taxon>
        <taxon>Pirellulaceae</taxon>
        <taxon>Roseiconus</taxon>
    </lineage>
</organism>
<dbReference type="EMBL" id="JASZZN010000002">
    <property type="protein sequence ID" value="MDM4014341.1"/>
    <property type="molecule type" value="Genomic_DNA"/>
</dbReference>
<keyword evidence="1 5" id="KW-0378">Hydrolase</keyword>
<comment type="caution">
    <text evidence="5">The sequence shown here is derived from an EMBL/GenBank/DDBJ whole genome shotgun (WGS) entry which is preliminary data.</text>
</comment>
<keyword evidence="3" id="KW-0732">Signal</keyword>
<dbReference type="InterPro" id="IPR049492">
    <property type="entry name" value="BD-FAE-like_dom"/>
</dbReference>